<sequence length="158" mass="17073">MLADRITDNVRALEGALIRVVAYHSLTGRPIDVALANEVLDGLYPESRRPTPGAGNPAGAALTVEHIQDVTCEAFGVTRDDLLSTSRAASVAWPRQVAMYLAREHTTESLPSIGRSFGGRNHTTVMHACKRTSERMASDPEAYETVRALTARLCTVPS</sequence>
<keyword evidence="3" id="KW-1185">Reference proteome</keyword>
<feature type="domain" description="Chromosomal replication initiator DnaA C-terminal" evidence="1">
    <location>
        <begin position="63"/>
        <end position="132"/>
    </location>
</feature>
<dbReference type="Gene3D" id="1.10.8.60">
    <property type="match status" value="1"/>
</dbReference>
<evidence type="ECO:0000313" key="2">
    <source>
        <dbReference type="EMBL" id="UUY06391.1"/>
    </source>
</evidence>
<protein>
    <recommendedName>
        <fullName evidence="1">Chromosomal replication initiator DnaA C-terminal domain-containing protein</fullName>
    </recommendedName>
</protein>
<dbReference type="PANTHER" id="PTHR30050:SF2">
    <property type="entry name" value="CHROMOSOMAL REPLICATION INITIATOR PROTEIN DNAA"/>
    <property type="match status" value="1"/>
</dbReference>
<dbReference type="SUPFAM" id="SSF48295">
    <property type="entry name" value="TrpR-like"/>
    <property type="match status" value="1"/>
</dbReference>
<dbReference type="SMART" id="SM00760">
    <property type="entry name" value="Bac_DnaA_C"/>
    <property type="match status" value="1"/>
</dbReference>
<accession>A0ABY5PNT6</accession>
<evidence type="ECO:0000313" key="3">
    <source>
        <dbReference type="Proteomes" id="UP001058860"/>
    </source>
</evidence>
<organism evidence="2 3">
    <name type="scientific">Svornostia abyssi</name>
    <dbReference type="NCBI Taxonomy" id="2898438"/>
    <lineage>
        <taxon>Bacteria</taxon>
        <taxon>Bacillati</taxon>
        <taxon>Actinomycetota</taxon>
        <taxon>Thermoleophilia</taxon>
        <taxon>Solirubrobacterales</taxon>
        <taxon>Baekduiaceae</taxon>
        <taxon>Svornostia</taxon>
    </lineage>
</organism>
<dbReference type="InterPro" id="IPR010921">
    <property type="entry name" value="Trp_repressor/repl_initiator"/>
</dbReference>
<dbReference type="InterPro" id="IPR013159">
    <property type="entry name" value="DnaA_C"/>
</dbReference>
<dbReference type="Gene3D" id="1.10.1750.10">
    <property type="match status" value="1"/>
</dbReference>
<evidence type="ECO:0000259" key="1">
    <source>
        <dbReference type="SMART" id="SM00760"/>
    </source>
</evidence>
<name>A0ABY5PNT6_9ACTN</name>
<reference evidence="3" key="1">
    <citation type="submission" date="2021-11" db="EMBL/GenBank/DDBJ databases">
        <title>Cultivation dependent microbiological survey of springs from the worlds oldest radium mine currently devoted to the extraction of radon-saturated water.</title>
        <authorList>
            <person name="Kapinusova G."/>
            <person name="Smrhova T."/>
            <person name="Strejcek M."/>
            <person name="Suman J."/>
            <person name="Jani K."/>
            <person name="Pajer P."/>
            <person name="Uhlik O."/>
        </authorList>
    </citation>
    <scope>NUCLEOTIDE SEQUENCE [LARGE SCALE GENOMIC DNA]</scope>
    <source>
        <strain evidence="3">J379</strain>
    </source>
</reference>
<dbReference type="PANTHER" id="PTHR30050">
    <property type="entry name" value="CHROMOSOMAL REPLICATION INITIATOR PROTEIN DNAA"/>
    <property type="match status" value="1"/>
</dbReference>
<dbReference type="Pfam" id="PF08299">
    <property type="entry name" value="Bac_DnaA_C"/>
    <property type="match status" value="1"/>
</dbReference>
<dbReference type="CDD" id="cd06571">
    <property type="entry name" value="Bac_DnaA_C"/>
    <property type="match status" value="1"/>
</dbReference>
<dbReference type="Proteomes" id="UP001058860">
    <property type="component" value="Chromosome"/>
</dbReference>
<dbReference type="EMBL" id="CP088295">
    <property type="protein sequence ID" value="UUY06391.1"/>
    <property type="molecule type" value="Genomic_DNA"/>
</dbReference>
<proteinExistence type="predicted"/>
<gene>
    <name evidence="2" type="ORF">LRS13_03900</name>
</gene>